<organism evidence="2 3">
    <name type="scientific">Rariglobus hedericola</name>
    <dbReference type="NCBI Taxonomy" id="2597822"/>
    <lineage>
        <taxon>Bacteria</taxon>
        <taxon>Pseudomonadati</taxon>
        <taxon>Verrucomicrobiota</taxon>
        <taxon>Opitutia</taxon>
        <taxon>Opitutales</taxon>
        <taxon>Opitutaceae</taxon>
        <taxon>Rariglobus</taxon>
    </lineage>
</organism>
<keyword evidence="3" id="KW-1185">Reference proteome</keyword>
<evidence type="ECO:0008006" key="4">
    <source>
        <dbReference type="Google" id="ProtNLM"/>
    </source>
</evidence>
<evidence type="ECO:0000256" key="1">
    <source>
        <dbReference type="SAM" id="SignalP"/>
    </source>
</evidence>
<protein>
    <recommendedName>
        <fullName evidence="4">DUF1795 domain-containing protein</fullName>
    </recommendedName>
</protein>
<proteinExistence type="predicted"/>
<sequence>MKILSLLFLAASFASAEVVTQLSVDGTNLPTTVQGIPWIRITNYGGPSGNPDQGIGVSYRSEAMKIDLYVYDSLNSDWAKLPLKEKIQHENKSIPELFNQLTERGDYSNVVIKPSETLRVGNRTFIHTELSFTDKDAGDLNSHYYLAELNGRILKIRISCPLKSDPALVQKAFKEIAASVAGK</sequence>
<feature type="signal peptide" evidence="1">
    <location>
        <begin position="1"/>
        <end position="16"/>
    </location>
</feature>
<dbReference type="Proteomes" id="UP000315648">
    <property type="component" value="Unassembled WGS sequence"/>
</dbReference>
<name>A0A556QRI7_9BACT</name>
<keyword evidence="1" id="KW-0732">Signal</keyword>
<evidence type="ECO:0000313" key="3">
    <source>
        <dbReference type="Proteomes" id="UP000315648"/>
    </source>
</evidence>
<gene>
    <name evidence="2" type="ORF">FPL22_08135</name>
</gene>
<dbReference type="EMBL" id="VMBG01000001">
    <property type="protein sequence ID" value="TSJ79248.1"/>
    <property type="molecule type" value="Genomic_DNA"/>
</dbReference>
<dbReference type="AlphaFoldDB" id="A0A556QRI7"/>
<evidence type="ECO:0000313" key="2">
    <source>
        <dbReference type="EMBL" id="TSJ79248.1"/>
    </source>
</evidence>
<feature type="chain" id="PRO_5021915477" description="DUF1795 domain-containing protein" evidence="1">
    <location>
        <begin position="17"/>
        <end position="183"/>
    </location>
</feature>
<dbReference type="RefSeq" id="WP_144229598.1">
    <property type="nucleotide sequence ID" value="NZ_CBCRVV010000020.1"/>
</dbReference>
<accession>A0A556QRI7</accession>
<reference evidence="2 3" key="1">
    <citation type="submission" date="2019-07" db="EMBL/GenBank/DDBJ databases">
        <title>Description of 53C-WASEF.</title>
        <authorList>
            <person name="Pitt A."/>
            <person name="Hahn M.W."/>
        </authorList>
    </citation>
    <scope>NUCLEOTIDE SEQUENCE [LARGE SCALE GENOMIC DNA]</scope>
    <source>
        <strain evidence="2 3">53C-WASEF</strain>
    </source>
</reference>
<comment type="caution">
    <text evidence="2">The sequence shown here is derived from an EMBL/GenBank/DDBJ whole genome shotgun (WGS) entry which is preliminary data.</text>
</comment>